<dbReference type="InterPro" id="IPR039914">
    <property type="entry name" value="SRP9-like"/>
</dbReference>
<feature type="region of interest" description="Disordered" evidence="1">
    <location>
        <begin position="78"/>
        <end position="147"/>
    </location>
</feature>
<dbReference type="GO" id="GO:0006614">
    <property type="term" value="P:SRP-dependent cotranslational protein targeting to membrane"/>
    <property type="evidence" value="ECO:0007669"/>
    <property type="project" value="InterPro"/>
</dbReference>
<dbReference type="InterPro" id="IPR009018">
    <property type="entry name" value="Signal_recog_particle_SRP9/14"/>
</dbReference>
<feature type="domain" description="SRP9" evidence="2">
    <location>
        <begin position="5"/>
        <end position="73"/>
    </location>
</feature>
<dbReference type="PANTHER" id="PTHR12834:SF12">
    <property type="entry name" value="SIGNAL RECOGNITION PARTICLE 9 KDA PROTEIN"/>
    <property type="match status" value="1"/>
</dbReference>
<proteinExistence type="predicted"/>
<comment type="caution">
    <text evidence="3">The sequence shown here is derived from an EMBL/GenBank/DDBJ whole genome shotgun (WGS) entry which is preliminary data.</text>
</comment>
<evidence type="ECO:0000313" key="3">
    <source>
        <dbReference type="EMBL" id="KAG7562602.1"/>
    </source>
</evidence>
<gene>
    <name evidence="3" type="ORF">FFLO_01975</name>
</gene>
<dbReference type="Proteomes" id="UP000812966">
    <property type="component" value="Unassembled WGS sequence"/>
</dbReference>
<organism evidence="3 4">
    <name type="scientific">Filobasidium floriforme</name>
    <dbReference type="NCBI Taxonomy" id="5210"/>
    <lineage>
        <taxon>Eukaryota</taxon>
        <taxon>Fungi</taxon>
        <taxon>Dikarya</taxon>
        <taxon>Basidiomycota</taxon>
        <taxon>Agaricomycotina</taxon>
        <taxon>Tremellomycetes</taxon>
        <taxon>Filobasidiales</taxon>
        <taxon>Filobasidiaceae</taxon>
        <taxon>Filobasidium</taxon>
    </lineage>
</organism>
<name>A0A8K0JPS3_9TREE</name>
<dbReference type="Gene3D" id="3.30.720.10">
    <property type="entry name" value="Signal recognition particle alu RNA binding heterodimer, srp9/1"/>
    <property type="match status" value="1"/>
</dbReference>
<feature type="compositionally biased region" description="Low complexity" evidence="1">
    <location>
        <begin position="78"/>
        <end position="90"/>
    </location>
</feature>
<dbReference type="GO" id="GO:0008312">
    <property type="term" value="F:7S RNA binding"/>
    <property type="evidence" value="ECO:0007669"/>
    <property type="project" value="InterPro"/>
</dbReference>
<accession>A0A8K0JPS3</accession>
<dbReference type="EMBL" id="JABELV010000029">
    <property type="protein sequence ID" value="KAG7562602.1"/>
    <property type="molecule type" value="Genomic_DNA"/>
</dbReference>
<reference evidence="3" key="1">
    <citation type="submission" date="2020-04" db="EMBL/GenBank/DDBJ databases">
        <title>Analysis of mating type loci in Filobasidium floriforme.</title>
        <authorList>
            <person name="Nowrousian M."/>
        </authorList>
    </citation>
    <scope>NUCLEOTIDE SEQUENCE</scope>
    <source>
        <strain evidence="3">CBS 6242</strain>
    </source>
</reference>
<dbReference type="SUPFAM" id="SSF54762">
    <property type="entry name" value="Signal recognition particle alu RNA binding heterodimer, SRP9/14"/>
    <property type="match status" value="1"/>
</dbReference>
<evidence type="ECO:0000313" key="4">
    <source>
        <dbReference type="Proteomes" id="UP000812966"/>
    </source>
</evidence>
<dbReference type="Pfam" id="PF05486">
    <property type="entry name" value="SRP9-21"/>
    <property type="match status" value="1"/>
</dbReference>
<dbReference type="AlphaFoldDB" id="A0A8K0JPS3"/>
<dbReference type="InterPro" id="IPR039432">
    <property type="entry name" value="SRP9_dom"/>
</dbReference>
<dbReference type="GO" id="GO:0005786">
    <property type="term" value="C:signal recognition particle, endoplasmic reticulum targeting"/>
    <property type="evidence" value="ECO:0007669"/>
    <property type="project" value="TreeGrafter"/>
</dbReference>
<feature type="compositionally biased region" description="Basic residues" evidence="1">
    <location>
        <begin position="138"/>
        <end position="147"/>
    </location>
</feature>
<keyword evidence="4" id="KW-1185">Reference proteome</keyword>
<protein>
    <recommendedName>
        <fullName evidence="2">SRP9 domain-containing protein</fullName>
    </recommendedName>
</protein>
<evidence type="ECO:0000256" key="1">
    <source>
        <dbReference type="SAM" id="MobiDB-lite"/>
    </source>
</evidence>
<dbReference type="PANTHER" id="PTHR12834">
    <property type="entry name" value="SIGNAL RECOGNITION PARTICLE 9 KDA PROTEIN"/>
    <property type="match status" value="1"/>
</dbReference>
<dbReference type="FunFam" id="3.30.720.10:FF:000008">
    <property type="entry name" value="Unplaced genomic scaffold supercont1.11, whole genome shotgun sequence"/>
    <property type="match status" value="1"/>
</dbReference>
<sequence>MVYITRWEDFETAAIELYKKSPTKARYCVKFRPKDGELVLKVTDDFKCLKFKTRSSIILNRFEALNLRLLLSMSARPLPAPASSTTTATTKVPSGVDSAAGTGEKSVGAGEAGGDVVMKDATGETAGAGASTGGKTGGGKKKKKGKK</sequence>
<evidence type="ECO:0000259" key="2">
    <source>
        <dbReference type="Pfam" id="PF05486"/>
    </source>
</evidence>